<dbReference type="InterPro" id="IPR020622">
    <property type="entry name" value="Ala_racemase_pyridoxalP-BS"/>
</dbReference>
<dbReference type="OrthoDB" id="9813814at2"/>
<protein>
    <recommendedName>
        <fullName evidence="4">Alanine racemase</fullName>
        <ecNumber evidence="4">5.1.1.1</ecNumber>
    </recommendedName>
</protein>
<evidence type="ECO:0000256" key="5">
    <source>
        <dbReference type="PIRSR" id="PIRSR600821-50"/>
    </source>
</evidence>
<keyword evidence="2 4" id="KW-0663">Pyridoxal phosphate</keyword>
<evidence type="ECO:0000256" key="4">
    <source>
        <dbReference type="HAMAP-Rule" id="MF_01201"/>
    </source>
</evidence>
<evidence type="ECO:0000256" key="1">
    <source>
        <dbReference type="ARBA" id="ARBA00001933"/>
    </source>
</evidence>
<feature type="domain" description="Alanine racemase C-terminal" evidence="7">
    <location>
        <begin position="237"/>
        <end position="358"/>
    </location>
</feature>
<feature type="active site" description="Proton acceptor; specific for L-alanine" evidence="4">
    <location>
        <position position="258"/>
    </location>
</feature>
<dbReference type="FunFam" id="3.20.20.10:FF:000002">
    <property type="entry name" value="Alanine racemase"/>
    <property type="match status" value="1"/>
</dbReference>
<feature type="active site" description="Proton acceptor; specific for D-alanine" evidence="4">
    <location>
        <position position="34"/>
    </location>
</feature>
<evidence type="ECO:0000256" key="2">
    <source>
        <dbReference type="ARBA" id="ARBA00022898"/>
    </source>
</evidence>
<dbReference type="PROSITE" id="PS00395">
    <property type="entry name" value="ALANINE_RACEMASE"/>
    <property type="match status" value="1"/>
</dbReference>
<dbReference type="InterPro" id="IPR011079">
    <property type="entry name" value="Ala_racemase_C"/>
</dbReference>
<dbReference type="Pfam" id="PF00842">
    <property type="entry name" value="Ala_racemase_C"/>
    <property type="match status" value="1"/>
</dbReference>
<dbReference type="RefSeq" id="WP_029333755.1">
    <property type="nucleotide sequence ID" value="NZ_UGGP01000001.1"/>
</dbReference>
<evidence type="ECO:0000313" key="9">
    <source>
        <dbReference type="Proteomes" id="UP000254060"/>
    </source>
</evidence>
<dbReference type="GO" id="GO:0030632">
    <property type="term" value="P:D-alanine biosynthetic process"/>
    <property type="evidence" value="ECO:0007669"/>
    <property type="project" value="UniProtKB-UniRule"/>
</dbReference>
<evidence type="ECO:0000313" key="8">
    <source>
        <dbReference type="EMBL" id="STO09309.1"/>
    </source>
</evidence>
<sequence>MFRPSWIEIDRAAIAHNVTEIKRRIPQALMAVVKANAYGHGAVEVANIALDNGATMLGVALLEEAIELREAGITAPILVMEAQFPEQAGVAASYDVILSVFSADWLEEAKPYVTEHPLTVHVKVDTGMGRLGLRTREELDALLMAADDRFVIEGIYTHFATADEPDSTLYHEQQARFDRLMDGLGSRFKYIHTSNSAGAIRMAGEDVPYNLVRVGIAIYGLYPSSEMASFYSFLRPAFTLKSKLMQVKRLEAGQTISYGATYTTSEAEWIGTVPVGYADGWIRKAGGFHVDVDGVRCPIVGRVCMDRFMIKLPHEFPVGTGVTLVGGPVAIDELAAHLETINYEVVCQLTSRLPRHYV</sequence>
<evidence type="ECO:0000256" key="3">
    <source>
        <dbReference type="ARBA" id="ARBA00023235"/>
    </source>
</evidence>
<dbReference type="SUPFAM" id="SSF51419">
    <property type="entry name" value="PLP-binding barrel"/>
    <property type="match status" value="1"/>
</dbReference>
<comment type="catalytic activity">
    <reaction evidence="4">
        <text>L-alanine = D-alanine</text>
        <dbReference type="Rhea" id="RHEA:20249"/>
        <dbReference type="ChEBI" id="CHEBI:57416"/>
        <dbReference type="ChEBI" id="CHEBI:57972"/>
        <dbReference type="EC" id="5.1.1.1"/>
    </reaction>
</comment>
<dbReference type="InterPro" id="IPR001608">
    <property type="entry name" value="Ala_racemase_N"/>
</dbReference>
<feature type="binding site" evidence="4 6">
    <location>
        <position position="130"/>
    </location>
    <ligand>
        <name>substrate</name>
    </ligand>
</feature>
<dbReference type="GO" id="GO:0008784">
    <property type="term" value="F:alanine racemase activity"/>
    <property type="evidence" value="ECO:0007669"/>
    <property type="project" value="UniProtKB-UniRule"/>
</dbReference>
<dbReference type="UniPathway" id="UPA00042">
    <property type="reaction ID" value="UER00497"/>
</dbReference>
<dbReference type="AlphaFoldDB" id="A0A377FWV6"/>
<keyword evidence="3 4" id="KW-0413">Isomerase</keyword>
<reference evidence="8 9" key="1">
    <citation type="submission" date="2018-06" db="EMBL/GenBank/DDBJ databases">
        <authorList>
            <consortium name="Pathogen Informatics"/>
            <person name="Doyle S."/>
        </authorList>
    </citation>
    <scope>NUCLEOTIDE SEQUENCE [LARGE SCALE GENOMIC DNA]</scope>
    <source>
        <strain evidence="8 9">NCTC13163</strain>
    </source>
</reference>
<dbReference type="STRING" id="1397694.GCA_000702585_00167"/>
<dbReference type="CDD" id="cd00430">
    <property type="entry name" value="PLPDE_III_AR"/>
    <property type="match status" value="1"/>
</dbReference>
<dbReference type="InterPro" id="IPR000821">
    <property type="entry name" value="Ala_racemase"/>
</dbReference>
<accession>A0A377FWV6</accession>
<dbReference type="Gene3D" id="2.40.37.10">
    <property type="entry name" value="Lyase, Ornithine Decarboxylase, Chain A, domain 1"/>
    <property type="match status" value="1"/>
</dbReference>
<comment type="pathway">
    <text evidence="4">Amino-acid biosynthesis; D-alanine biosynthesis; D-alanine from L-alanine: step 1/1.</text>
</comment>
<dbReference type="PANTHER" id="PTHR30511:SF0">
    <property type="entry name" value="ALANINE RACEMASE, CATABOLIC-RELATED"/>
    <property type="match status" value="1"/>
</dbReference>
<dbReference type="GO" id="GO:0009252">
    <property type="term" value="P:peptidoglycan biosynthetic process"/>
    <property type="evidence" value="ECO:0007669"/>
    <property type="project" value="TreeGrafter"/>
</dbReference>
<evidence type="ECO:0000256" key="6">
    <source>
        <dbReference type="PIRSR" id="PIRSR600821-52"/>
    </source>
</evidence>
<dbReference type="EC" id="5.1.1.1" evidence="4"/>
<gene>
    <name evidence="8" type="primary">alr</name>
    <name evidence="8" type="ORF">NCTC13163_02742</name>
</gene>
<dbReference type="Proteomes" id="UP000254060">
    <property type="component" value="Unassembled WGS sequence"/>
</dbReference>
<organism evidence="8 9">
    <name type="scientific">Exiguobacterium aurantiacum</name>
    <dbReference type="NCBI Taxonomy" id="33987"/>
    <lineage>
        <taxon>Bacteria</taxon>
        <taxon>Bacillati</taxon>
        <taxon>Bacillota</taxon>
        <taxon>Bacilli</taxon>
        <taxon>Bacillales</taxon>
        <taxon>Bacillales Family XII. Incertae Sedis</taxon>
        <taxon>Exiguobacterium</taxon>
    </lineage>
</organism>
<dbReference type="HAMAP" id="MF_01201">
    <property type="entry name" value="Ala_racemase"/>
    <property type="match status" value="1"/>
</dbReference>
<dbReference type="InterPro" id="IPR009006">
    <property type="entry name" value="Ala_racemase/Decarboxylase_C"/>
</dbReference>
<dbReference type="PRINTS" id="PR00992">
    <property type="entry name" value="ALARACEMASE"/>
</dbReference>
<proteinExistence type="inferred from homology"/>
<dbReference type="GO" id="GO:0005829">
    <property type="term" value="C:cytosol"/>
    <property type="evidence" value="ECO:0007669"/>
    <property type="project" value="TreeGrafter"/>
</dbReference>
<feature type="modified residue" description="N6-(pyridoxal phosphate)lysine" evidence="4 5">
    <location>
        <position position="34"/>
    </location>
</feature>
<comment type="function">
    <text evidence="4">Catalyzes the interconversion of L-alanine and D-alanine. May also act on other amino acids.</text>
</comment>
<dbReference type="GO" id="GO:0030170">
    <property type="term" value="F:pyridoxal phosphate binding"/>
    <property type="evidence" value="ECO:0007669"/>
    <property type="project" value="UniProtKB-UniRule"/>
</dbReference>
<name>A0A377FWV6_9BACL</name>
<dbReference type="InterPro" id="IPR029066">
    <property type="entry name" value="PLP-binding_barrel"/>
</dbReference>
<evidence type="ECO:0000259" key="7">
    <source>
        <dbReference type="SMART" id="SM01005"/>
    </source>
</evidence>
<dbReference type="NCBIfam" id="TIGR00492">
    <property type="entry name" value="alr"/>
    <property type="match status" value="1"/>
</dbReference>
<dbReference type="Gene3D" id="3.20.20.10">
    <property type="entry name" value="Alanine racemase"/>
    <property type="match status" value="1"/>
</dbReference>
<dbReference type="EMBL" id="UGGP01000001">
    <property type="protein sequence ID" value="STO09309.1"/>
    <property type="molecule type" value="Genomic_DNA"/>
</dbReference>
<dbReference type="Pfam" id="PF01168">
    <property type="entry name" value="Ala_racemase_N"/>
    <property type="match status" value="1"/>
</dbReference>
<comment type="cofactor">
    <cofactor evidence="1 4 5">
        <name>pyridoxal 5'-phosphate</name>
        <dbReference type="ChEBI" id="CHEBI:597326"/>
    </cofactor>
</comment>
<dbReference type="SMART" id="SM01005">
    <property type="entry name" value="Ala_racemase_C"/>
    <property type="match status" value="1"/>
</dbReference>
<dbReference type="SUPFAM" id="SSF50621">
    <property type="entry name" value="Alanine racemase C-terminal domain-like"/>
    <property type="match status" value="1"/>
</dbReference>
<feature type="binding site" evidence="4 6">
    <location>
        <position position="305"/>
    </location>
    <ligand>
        <name>substrate</name>
    </ligand>
</feature>
<comment type="similarity">
    <text evidence="4">Belongs to the alanine racemase family.</text>
</comment>
<dbReference type="PANTHER" id="PTHR30511">
    <property type="entry name" value="ALANINE RACEMASE"/>
    <property type="match status" value="1"/>
</dbReference>